<evidence type="ECO:0000256" key="1">
    <source>
        <dbReference type="ARBA" id="ARBA00022598"/>
    </source>
</evidence>
<dbReference type="CDD" id="cd16442">
    <property type="entry name" value="BPL"/>
    <property type="match status" value="1"/>
</dbReference>
<comment type="caution">
    <text evidence="5">The sequence shown here is derived from an EMBL/GenBank/DDBJ whole genome shotgun (WGS) entry which is preliminary data.</text>
</comment>
<dbReference type="SUPFAM" id="SSF55681">
    <property type="entry name" value="Class II aaRS and biotin synthetases"/>
    <property type="match status" value="1"/>
</dbReference>
<dbReference type="GO" id="GO:0004077">
    <property type="term" value="F:biotin--[biotin carboxyl-carrier protein] ligase activity"/>
    <property type="evidence" value="ECO:0007669"/>
    <property type="project" value="UniProtKB-EC"/>
</dbReference>
<sequence>MRKKRYQFIELEHVDSTNAHMRRLFEHKFEEGTILTAETQSYGRGRNGKIWQSPPGGLYMTVLLKPVVFSGNLTILHQVCGIGVARGIEEVCPVEIKVKWPNDLLIQGKKIAGILIESIIGSDKVEAVFVGIGVNVNLCKEDLPVRTIFPASSLLLELDSFIDLNFLKHSIAKNLMNVYDHFLIEGFDRLLIEWNQRSMLTGKNVHIQIDDKRVFGKVEGISGRGGLLIRLSDTEQIKEFINGEIIGIEG</sequence>
<dbReference type="InterPro" id="IPR004408">
    <property type="entry name" value="Biotin_CoA_COase_ligase"/>
</dbReference>
<dbReference type="PANTHER" id="PTHR12835">
    <property type="entry name" value="BIOTIN PROTEIN LIGASE"/>
    <property type="match status" value="1"/>
</dbReference>
<dbReference type="Gene3D" id="2.30.30.100">
    <property type="match status" value="1"/>
</dbReference>
<dbReference type="InterPro" id="IPR003142">
    <property type="entry name" value="BPL_C"/>
</dbReference>
<evidence type="ECO:0000256" key="3">
    <source>
        <dbReference type="ARBA" id="ARBA00024227"/>
    </source>
</evidence>
<evidence type="ECO:0000259" key="4">
    <source>
        <dbReference type="PROSITE" id="PS51733"/>
    </source>
</evidence>
<dbReference type="Proteomes" id="UP000179266">
    <property type="component" value="Unassembled WGS sequence"/>
</dbReference>
<gene>
    <name evidence="5" type="ORF">A2161_09355</name>
</gene>
<feature type="domain" description="BPL/LPL catalytic" evidence="4">
    <location>
        <begin position="2"/>
        <end position="183"/>
    </location>
</feature>
<dbReference type="InterPro" id="IPR045864">
    <property type="entry name" value="aa-tRNA-synth_II/BPL/LPL"/>
</dbReference>
<dbReference type="AlphaFoldDB" id="A0A1F7RZG2"/>
<dbReference type="EMBL" id="MGDD01000104">
    <property type="protein sequence ID" value="OGL46965.1"/>
    <property type="molecule type" value="Genomic_DNA"/>
</dbReference>
<organism evidence="5 6">
    <name type="scientific">Candidatus Schekmanbacteria bacterium RBG_13_48_7</name>
    <dbReference type="NCBI Taxonomy" id="1817878"/>
    <lineage>
        <taxon>Bacteria</taxon>
        <taxon>Candidatus Schekmaniibacteriota</taxon>
    </lineage>
</organism>
<dbReference type="Gene3D" id="3.30.930.10">
    <property type="entry name" value="Bira Bifunctional Protein, Domain 2"/>
    <property type="match status" value="1"/>
</dbReference>
<evidence type="ECO:0000256" key="2">
    <source>
        <dbReference type="ARBA" id="ARBA00023267"/>
    </source>
</evidence>
<dbReference type="PROSITE" id="PS51733">
    <property type="entry name" value="BPL_LPL_CATALYTIC"/>
    <property type="match status" value="1"/>
</dbReference>
<keyword evidence="2" id="KW-0092">Biotin</keyword>
<evidence type="ECO:0000313" key="5">
    <source>
        <dbReference type="EMBL" id="OGL46965.1"/>
    </source>
</evidence>
<evidence type="ECO:0000313" key="6">
    <source>
        <dbReference type="Proteomes" id="UP000179266"/>
    </source>
</evidence>
<dbReference type="Pfam" id="PF02237">
    <property type="entry name" value="BPL_C"/>
    <property type="match status" value="1"/>
</dbReference>
<reference evidence="5 6" key="1">
    <citation type="journal article" date="2016" name="Nat. Commun.">
        <title>Thousands of microbial genomes shed light on interconnected biogeochemical processes in an aquifer system.</title>
        <authorList>
            <person name="Anantharaman K."/>
            <person name="Brown C.T."/>
            <person name="Hug L.A."/>
            <person name="Sharon I."/>
            <person name="Castelle C.J."/>
            <person name="Probst A.J."/>
            <person name="Thomas B.C."/>
            <person name="Singh A."/>
            <person name="Wilkins M.J."/>
            <person name="Karaoz U."/>
            <person name="Brodie E.L."/>
            <person name="Williams K.H."/>
            <person name="Hubbard S.S."/>
            <person name="Banfield J.F."/>
        </authorList>
    </citation>
    <scope>NUCLEOTIDE SEQUENCE [LARGE SCALE GENOMIC DNA]</scope>
</reference>
<proteinExistence type="predicted"/>
<dbReference type="GO" id="GO:0005737">
    <property type="term" value="C:cytoplasm"/>
    <property type="evidence" value="ECO:0007669"/>
    <property type="project" value="TreeGrafter"/>
</dbReference>
<keyword evidence="1 5" id="KW-0436">Ligase</keyword>
<protein>
    <recommendedName>
        <fullName evidence="3">biotin--[biotin carboxyl-carrier protein] ligase</fullName>
        <ecNumber evidence="3">6.3.4.15</ecNumber>
    </recommendedName>
</protein>
<dbReference type="InterPro" id="IPR004143">
    <property type="entry name" value="BPL_LPL_catalytic"/>
</dbReference>
<accession>A0A1F7RZG2</accession>
<name>A0A1F7RZG2_9BACT</name>
<dbReference type="NCBIfam" id="TIGR00121">
    <property type="entry name" value="birA_ligase"/>
    <property type="match status" value="1"/>
</dbReference>
<dbReference type="EC" id="6.3.4.15" evidence="3"/>
<dbReference type="Pfam" id="PF03099">
    <property type="entry name" value="BPL_LplA_LipB"/>
    <property type="match status" value="1"/>
</dbReference>
<dbReference type="PANTHER" id="PTHR12835:SF5">
    <property type="entry name" value="BIOTIN--PROTEIN LIGASE"/>
    <property type="match status" value="1"/>
</dbReference>